<proteinExistence type="predicted"/>
<dbReference type="PANTHER" id="PTHR18937">
    <property type="entry name" value="STRUCTURAL MAINTENANCE OF CHROMOSOMES SMC FAMILY MEMBER"/>
    <property type="match status" value="1"/>
</dbReference>
<feature type="coiled-coil region" evidence="1">
    <location>
        <begin position="698"/>
        <end position="777"/>
    </location>
</feature>
<dbReference type="EMBL" id="BLLF01000144">
    <property type="protein sequence ID" value="GFH08182.1"/>
    <property type="molecule type" value="Genomic_DNA"/>
</dbReference>
<gene>
    <name evidence="2" type="ORF">HaLaN_03103</name>
</gene>
<dbReference type="Proteomes" id="UP000485058">
    <property type="component" value="Unassembled WGS sequence"/>
</dbReference>
<reference evidence="2 3" key="1">
    <citation type="submission" date="2020-02" db="EMBL/GenBank/DDBJ databases">
        <title>Draft genome sequence of Haematococcus lacustris strain NIES-144.</title>
        <authorList>
            <person name="Morimoto D."/>
            <person name="Nakagawa S."/>
            <person name="Yoshida T."/>
            <person name="Sawayama S."/>
        </authorList>
    </citation>
    <scope>NUCLEOTIDE SEQUENCE [LARGE SCALE GENOMIC DNA]</scope>
    <source>
        <strain evidence="2 3">NIES-144</strain>
    </source>
</reference>
<accession>A0A699YYL7</accession>
<evidence type="ECO:0000256" key="1">
    <source>
        <dbReference type="SAM" id="Coils"/>
    </source>
</evidence>
<feature type="coiled-coil region" evidence="1">
    <location>
        <begin position="319"/>
        <end position="392"/>
    </location>
</feature>
<keyword evidence="3" id="KW-1185">Reference proteome</keyword>
<evidence type="ECO:0000313" key="2">
    <source>
        <dbReference type="EMBL" id="GFH08182.1"/>
    </source>
</evidence>
<feature type="coiled-coil region" evidence="1">
    <location>
        <begin position="70"/>
        <end position="185"/>
    </location>
</feature>
<feature type="coiled-coil region" evidence="1">
    <location>
        <begin position="526"/>
        <end position="658"/>
    </location>
</feature>
<comment type="caution">
    <text evidence="2">The sequence shown here is derived from an EMBL/GenBank/DDBJ whole genome shotgun (WGS) entry which is preliminary data.</text>
</comment>
<organism evidence="2 3">
    <name type="scientific">Haematococcus lacustris</name>
    <name type="common">Green alga</name>
    <name type="synonym">Haematococcus pluvialis</name>
    <dbReference type="NCBI Taxonomy" id="44745"/>
    <lineage>
        <taxon>Eukaryota</taxon>
        <taxon>Viridiplantae</taxon>
        <taxon>Chlorophyta</taxon>
        <taxon>core chlorophytes</taxon>
        <taxon>Chlorophyceae</taxon>
        <taxon>CS clade</taxon>
        <taxon>Chlamydomonadales</taxon>
        <taxon>Haematococcaceae</taxon>
        <taxon>Haematococcus</taxon>
    </lineage>
</organism>
<dbReference type="AlphaFoldDB" id="A0A699YYL7"/>
<evidence type="ECO:0000313" key="3">
    <source>
        <dbReference type="Proteomes" id="UP000485058"/>
    </source>
</evidence>
<sequence length="828" mass="91046">MADALQQRDDMEQLLQRKMRPDLLDARELEYQSQVALLDKQLAAAREECSAKQAALVSMTSEVASGKAEAEKLHKDRERLTLQVAQLKDNVQGQVANMGAEIARLRTASMEAMARCDEEERARRAAESQVTKLQAAADTATSLHAAVTQQLTLLSSELEQAKHEASQLRKECSSLQGSKQEAERMTDSMTAQLQATIKALQQAQLDHSVALNKAQDAAKAATHASSTAEAELSSSKATVHRLRTQLAAMQATLEERQRLESIGARDLQDMEALLRALFLSSAGFTATVLSRQHALVPGLLQVTSSEEVSLSVAANQELRSQALAELKERQSQIRMLDEECRAARGEVEQLRTKLQHTEHALRTKLEDGEQEVRRQEGRVRELLNEREELIKSTEMATARQRQVASLEQLLSALWRELRGAQAALGPSGAGPADWSAAAGHLRGSPARAPALDVVPEGDWTSPVKQEAALRVVSDFRLQAVRLTSELHSLRVEAAQLDNLAHRAASDLQHTSQQAALDLAACRTTYMAELEAHHQAAANSLSEARALAAERERAASQLTAQLGSEAAARAKLQQEYEKLLEEAARNLQTCSQLRDQVEQLEERARHAEQRGVELEAGLERMQAQLEEARTVRDVLQGQVSQAQEQASRLLKDAQTAEMAATAARQDASIGLTLPAPQLYTVQELSSKLTAMGEAGQKAAAESSQELAAAQREVQEQGKELVRLLAELEEVRAQRRDLAAKVDSAERAASEARARQQEADHAQRQLQAVTAERDTLSAQLHHLRGQQLQVHQELRTVQQEAEGYRSDLLRASTERNHLAAQLEANKLDHL</sequence>
<dbReference type="Gene3D" id="1.10.287.1490">
    <property type="match status" value="1"/>
</dbReference>
<feature type="non-terminal residue" evidence="2">
    <location>
        <position position="828"/>
    </location>
</feature>
<protein>
    <submittedName>
        <fullName evidence="2">Uncharacterized protein</fullName>
    </submittedName>
</protein>
<keyword evidence="1" id="KW-0175">Coiled coil</keyword>
<name>A0A699YYL7_HAELA</name>